<dbReference type="EMBL" id="JAFCIX010000433">
    <property type="protein sequence ID" value="KAH6590365.1"/>
    <property type="molecule type" value="Genomic_DNA"/>
</dbReference>
<dbReference type="PANTHER" id="PTHR13148">
    <property type="entry name" value="PER1-RELATED"/>
    <property type="match status" value="1"/>
</dbReference>
<evidence type="ECO:0000313" key="9">
    <source>
        <dbReference type="Proteomes" id="UP001648503"/>
    </source>
</evidence>
<feature type="transmembrane region" description="Helical" evidence="7">
    <location>
        <begin position="229"/>
        <end position="248"/>
    </location>
</feature>
<name>A0ABQ8F1F0_9FUNG</name>
<keyword evidence="6 7" id="KW-0472">Membrane</keyword>
<evidence type="ECO:0000256" key="1">
    <source>
        <dbReference type="ARBA" id="ARBA00004127"/>
    </source>
</evidence>
<evidence type="ECO:0000256" key="6">
    <source>
        <dbReference type="ARBA" id="ARBA00023136"/>
    </source>
</evidence>
<evidence type="ECO:0000256" key="7">
    <source>
        <dbReference type="RuleBase" id="RU365066"/>
    </source>
</evidence>
<proteinExistence type="inferred from homology"/>
<comment type="caution">
    <text evidence="8">The sequence shown here is derived from an EMBL/GenBank/DDBJ whole genome shotgun (WGS) entry which is preliminary data.</text>
</comment>
<keyword evidence="3 7" id="KW-0812">Transmembrane</keyword>
<keyword evidence="2 7" id="KW-0337">GPI-anchor biosynthesis</keyword>
<dbReference type="InterPro" id="IPR007217">
    <property type="entry name" value="Per1-like"/>
</dbReference>
<evidence type="ECO:0000313" key="8">
    <source>
        <dbReference type="EMBL" id="KAH6590365.1"/>
    </source>
</evidence>
<dbReference type="PANTHER" id="PTHR13148:SF0">
    <property type="entry name" value="POST-GPI ATTACHMENT TO PROTEINS FACTOR 3"/>
    <property type="match status" value="1"/>
</dbReference>
<keyword evidence="7" id="KW-0256">Endoplasmic reticulum</keyword>
<dbReference type="Pfam" id="PF04080">
    <property type="entry name" value="Per1"/>
    <property type="match status" value="1"/>
</dbReference>
<dbReference type="Proteomes" id="UP001648503">
    <property type="component" value="Unassembled WGS sequence"/>
</dbReference>
<evidence type="ECO:0000256" key="3">
    <source>
        <dbReference type="ARBA" id="ARBA00022692"/>
    </source>
</evidence>
<comment type="similarity">
    <text evidence="7">Belongs to the PGAP3 family.</text>
</comment>
<protein>
    <recommendedName>
        <fullName evidence="7">Post-GPI attachment to proteins factor 3</fullName>
    </recommendedName>
</protein>
<keyword evidence="4 7" id="KW-0732">Signal</keyword>
<keyword evidence="9" id="KW-1185">Reference proteome</keyword>
<organism evidence="8 9">
    <name type="scientific">Batrachochytrium salamandrivorans</name>
    <dbReference type="NCBI Taxonomy" id="1357716"/>
    <lineage>
        <taxon>Eukaryota</taxon>
        <taxon>Fungi</taxon>
        <taxon>Fungi incertae sedis</taxon>
        <taxon>Chytridiomycota</taxon>
        <taxon>Chytridiomycota incertae sedis</taxon>
        <taxon>Chytridiomycetes</taxon>
        <taxon>Rhizophydiales</taxon>
        <taxon>Rhizophydiales incertae sedis</taxon>
        <taxon>Batrachochytrium</taxon>
    </lineage>
</organism>
<accession>A0ABQ8F1F0</accession>
<evidence type="ECO:0000256" key="5">
    <source>
        <dbReference type="ARBA" id="ARBA00022989"/>
    </source>
</evidence>
<feature type="transmembrane region" description="Helical" evidence="7">
    <location>
        <begin position="260"/>
        <end position="280"/>
    </location>
</feature>
<feature type="signal peptide" evidence="7">
    <location>
        <begin position="1"/>
        <end position="29"/>
    </location>
</feature>
<comment type="subcellular location">
    <subcellularLocation>
        <location evidence="1">Endomembrane system</location>
        <topology evidence="1">Multi-pass membrane protein</topology>
    </subcellularLocation>
    <subcellularLocation>
        <location evidence="7">Endoplasmic reticulum membrane</location>
        <topology evidence="7">Multi-pass membrane protein</topology>
    </subcellularLocation>
</comment>
<comment type="function">
    <text evidence="7">Involved in the lipid remodeling steps of GPI-anchor maturation.</text>
</comment>
<evidence type="ECO:0000256" key="2">
    <source>
        <dbReference type="ARBA" id="ARBA00022502"/>
    </source>
</evidence>
<feature type="transmembrane region" description="Helical" evidence="7">
    <location>
        <begin position="174"/>
        <end position="193"/>
    </location>
</feature>
<feature type="transmembrane region" description="Helical" evidence="7">
    <location>
        <begin position="138"/>
        <end position="162"/>
    </location>
</feature>
<keyword evidence="5 7" id="KW-1133">Transmembrane helix</keyword>
<feature type="transmembrane region" description="Helical" evidence="7">
    <location>
        <begin position="205"/>
        <end position="223"/>
    </location>
</feature>
<gene>
    <name evidence="8" type="ORF">BASA50_009340</name>
</gene>
<sequence length="325" mass="36962">MLTQKRVVVAAAVAALLAISLSTTTASLGEEDGLFQLCLLQCVNSQCSATTSTPRTLSPLLRLTGWDCPQDCSYECMHKRTKLAILRDMPIEQYHGKWPFIRFLGMQEPASVLFSILNGLAHWVGLRRFARNARHSQYPYYTLLRLSGLLAVNSWIWSMVYHTRDFPWTERMDYFSAMASILFSLHVAIVRVFGLRSSRGCTRLFLMSAGYIYFLFHVMYLTLYDFDYGYNMLASIVVGAAHTLLWMAWAAANWRMRSAYAWKITVVGAAITCAMSLELLDFPPIWGVFDAHSLWHAATIPIIPHLWDFFLCDALYITPVKIPGI</sequence>
<reference evidence="8 9" key="1">
    <citation type="submission" date="2021-02" db="EMBL/GenBank/DDBJ databases">
        <title>Variation within the Batrachochytrium salamandrivorans European outbreak.</title>
        <authorList>
            <person name="Kelly M."/>
            <person name="Pasmans F."/>
            <person name="Shea T.P."/>
            <person name="Munoz J.F."/>
            <person name="Carranza S."/>
            <person name="Cuomo C.A."/>
            <person name="Martel A."/>
        </authorList>
    </citation>
    <scope>NUCLEOTIDE SEQUENCE [LARGE SCALE GENOMIC DNA]</scope>
    <source>
        <strain evidence="8 9">AMFP18/2</strain>
    </source>
</reference>
<feature type="transmembrane region" description="Helical" evidence="7">
    <location>
        <begin position="109"/>
        <end position="126"/>
    </location>
</feature>
<feature type="chain" id="PRO_5045003319" description="Post-GPI attachment to proteins factor 3" evidence="7">
    <location>
        <begin position="30"/>
        <end position="325"/>
    </location>
</feature>
<evidence type="ECO:0000256" key="4">
    <source>
        <dbReference type="ARBA" id="ARBA00022729"/>
    </source>
</evidence>
<comment type="caution">
    <text evidence="7">Lacks conserved residue(s) required for the propagation of feature annotation.</text>
</comment>